<dbReference type="RefSeq" id="WP_107978850.1">
    <property type="nucleotide sequence ID" value="NZ_BMEZ01000010.1"/>
</dbReference>
<evidence type="ECO:0000313" key="2">
    <source>
        <dbReference type="EMBL" id="PTX37629.1"/>
    </source>
</evidence>
<dbReference type="PANTHER" id="PTHR33490:SF7">
    <property type="entry name" value="BLR2979 PROTEIN"/>
    <property type="match status" value="1"/>
</dbReference>
<keyword evidence="3" id="KW-1185">Reference proteome</keyword>
<comment type="caution">
    <text evidence="2">The sequence shown here is derived from an EMBL/GenBank/DDBJ whole genome shotgun (WGS) entry which is preliminary data.</text>
</comment>
<dbReference type="Gene3D" id="3.10.620.30">
    <property type="match status" value="1"/>
</dbReference>
<dbReference type="AlphaFoldDB" id="A0A2T6A1D8"/>
<keyword evidence="2" id="KW-0378">Hydrolase</keyword>
<name>A0A2T6A1D8_9RHOB</name>
<dbReference type="SMART" id="SM00460">
    <property type="entry name" value="TGc"/>
    <property type="match status" value="1"/>
</dbReference>
<dbReference type="Pfam" id="PF08379">
    <property type="entry name" value="Bact_transglu_N"/>
    <property type="match status" value="1"/>
</dbReference>
<reference evidence="2 3" key="1">
    <citation type="submission" date="2018-04" db="EMBL/GenBank/DDBJ databases">
        <title>Genomic Encyclopedia of Archaeal and Bacterial Type Strains, Phase II (KMG-II): from individual species to whole genera.</title>
        <authorList>
            <person name="Goeker M."/>
        </authorList>
    </citation>
    <scope>NUCLEOTIDE SEQUENCE [LARGE SCALE GENOMIC DNA]</scope>
    <source>
        <strain evidence="2 3">DSM 29329</strain>
    </source>
</reference>
<dbReference type="Pfam" id="PF01841">
    <property type="entry name" value="Transglut_core"/>
    <property type="match status" value="1"/>
</dbReference>
<dbReference type="GO" id="GO:0008233">
    <property type="term" value="F:peptidase activity"/>
    <property type="evidence" value="ECO:0007669"/>
    <property type="project" value="UniProtKB-KW"/>
</dbReference>
<dbReference type="InterPro" id="IPR013589">
    <property type="entry name" value="Bac_transglu_N"/>
</dbReference>
<proteinExistence type="predicted"/>
<keyword evidence="2" id="KW-0645">Protease</keyword>
<gene>
    <name evidence="2" type="ORF">C8N44_1496</name>
</gene>
<feature type="domain" description="Transglutaminase-like" evidence="1">
    <location>
        <begin position="175"/>
        <end position="246"/>
    </location>
</feature>
<dbReference type="PANTHER" id="PTHR33490">
    <property type="entry name" value="BLR5614 PROTEIN-RELATED"/>
    <property type="match status" value="1"/>
</dbReference>
<evidence type="ECO:0000313" key="3">
    <source>
        <dbReference type="Proteomes" id="UP000244069"/>
    </source>
</evidence>
<organism evidence="2 3">
    <name type="scientific">Allosediminivita pacifica</name>
    <dbReference type="NCBI Taxonomy" id="1267769"/>
    <lineage>
        <taxon>Bacteria</taxon>
        <taxon>Pseudomonadati</taxon>
        <taxon>Pseudomonadota</taxon>
        <taxon>Alphaproteobacteria</taxon>
        <taxon>Rhodobacterales</taxon>
        <taxon>Paracoccaceae</taxon>
        <taxon>Allosediminivita</taxon>
    </lineage>
</organism>
<dbReference type="SUPFAM" id="SSF54001">
    <property type="entry name" value="Cysteine proteinases"/>
    <property type="match status" value="1"/>
</dbReference>
<dbReference type="Proteomes" id="UP000244069">
    <property type="component" value="Unassembled WGS sequence"/>
</dbReference>
<protein>
    <submittedName>
        <fullName evidence="2">Transglutaminase-like putative cysteine protease</fullName>
    </submittedName>
</protein>
<sequence>MLYDIRLEITYGYANPAQASRSLLRMLPRSMPGQQLLSGSVDTDPAPSWRRDRPDFWGNPMTEVAHDMKHDRIRFLFSGRVNRTAPARSLDVSVPLRRLPAEVAGTFSIAPGAPHHFLGPSPRVPAEPEIAAFARDCVSGDVSTLDAIRAVAHRLYEEFDFDPTATEVTTKTITAFRNRRGVCQDISHVTIAALRALGIPAGYVSGFLRTTPPPGRPRLEGADAMHAWVMAWTGPETGWIQVDPTNDIDAGNDHVTVATGRDYSDVAPIRGALRSSGGHSTLHSVDMIPVGEAPGP</sequence>
<dbReference type="InterPro" id="IPR002931">
    <property type="entry name" value="Transglutaminase-like"/>
</dbReference>
<evidence type="ECO:0000259" key="1">
    <source>
        <dbReference type="SMART" id="SM00460"/>
    </source>
</evidence>
<accession>A0A2T6A1D8</accession>
<dbReference type="EMBL" id="QBKN01000049">
    <property type="protein sequence ID" value="PTX37629.1"/>
    <property type="molecule type" value="Genomic_DNA"/>
</dbReference>
<dbReference type="GO" id="GO:0006508">
    <property type="term" value="P:proteolysis"/>
    <property type="evidence" value="ECO:0007669"/>
    <property type="project" value="UniProtKB-KW"/>
</dbReference>
<dbReference type="InterPro" id="IPR038765">
    <property type="entry name" value="Papain-like_cys_pep_sf"/>
</dbReference>
<dbReference type="OrthoDB" id="9804023at2"/>